<dbReference type="Proteomes" id="UP001363151">
    <property type="component" value="Unassembled WGS sequence"/>
</dbReference>
<dbReference type="EMBL" id="JBBJCI010000035">
    <property type="protein sequence ID" value="KAK7253451.1"/>
    <property type="molecule type" value="Genomic_DNA"/>
</dbReference>
<organism evidence="8 9">
    <name type="scientific">Aureococcus anophagefferens</name>
    <name type="common">Harmful bloom alga</name>
    <dbReference type="NCBI Taxonomy" id="44056"/>
    <lineage>
        <taxon>Eukaryota</taxon>
        <taxon>Sar</taxon>
        <taxon>Stramenopiles</taxon>
        <taxon>Ochrophyta</taxon>
        <taxon>Pelagophyceae</taxon>
        <taxon>Pelagomonadales</taxon>
        <taxon>Pelagomonadaceae</taxon>
        <taxon>Aureococcus</taxon>
    </lineage>
</organism>
<keyword evidence="5 7" id="KW-1133">Transmembrane helix</keyword>
<keyword evidence="9" id="KW-1185">Reference proteome</keyword>
<gene>
    <name evidence="8" type="primary">CTNS</name>
    <name evidence="8" type="ORF">SO694_0000183</name>
</gene>
<sequence length="275" mass="30186">MNVARAASTVLGWSYFAVWSASFWPQFLLNWRRKSVVGMSFDFQCINFLGYVSYSAYTICLRFDGPTRRAYHEAFGRAADLVALPDVCFAVHGCALTVAQIVQCFFYERGDQGLSRPCVGAVAALAGASAAYGAVVAFRGRDTGPASWLDFLYWLSVLKLGITTIKYVPQVLLNRRRRSTTGWSIANVLMDLLGGTLSVAQVVLDGSTVGWDGVLRDPVKFGLGLLSFVYDGIFIVQHYVLYREAPAAPDVRFHGAADALLERPRRPGPDGVIHV</sequence>
<proteinExistence type="predicted"/>
<evidence type="ECO:0000256" key="4">
    <source>
        <dbReference type="ARBA" id="ARBA00022737"/>
    </source>
</evidence>
<feature type="transmembrane region" description="Helical" evidence="7">
    <location>
        <begin position="118"/>
        <end position="139"/>
    </location>
</feature>
<keyword evidence="3 7" id="KW-0812">Transmembrane</keyword>
<feature type="transmembrane region" description="Helical" evidence="7">
    <location>
        <begin position="181"/>
        <end position="203"/>
    </location>
</feature>
<dbReference type="Pfam" id="PF04193">
    <property type="entry name" value="PQ-loop"/>
    <property type="match status" value="2"/>
</dbReference>
<name>A0ABR1GCA9_AURAN</name>
<comment type="subcellular location">
    <subcellularLocation>
        <location evidence="1">Endomembrane system</location>
        <topology evidence="1">Multi-pass membrane protein</topology>
    </subcellularLocation>
</comment>
<evidence type="ECO:0000313" key="8">
    <source>
        <dbReference type="EMBL" id="KAK7253451.1"/>
    </source>
</evidence>
<keyword evidence="2" id="KW-0813">Transport</keyword>
<reference evidence="8 9" key="1">
    <citation type="submission" date="2024-03" db="EMBL/GenBank/DDBJ databases">
        <title>Aureococcus anophagefferens CCMP1851 and Kratosvirus quantuckense: Draft genome of a second virus-susceptible host strain in the model system.</title>
        <authorList>
            <person name="Chase E."/>
            <person name="Truchon A.R."/>
            <person name="Schepens W."/>
            <person name="Wilhelm S.W."/>
        </authorList>
    </citation>
    <scope>NUCLEOTIDE SEQUENCE [LARGE SCALE GENOMIC DNA]</scope>
    <source>
        <strain evidence="8 9">CCMP1851</strain>
    </source>
</reference>
<evidence type="ECO:0000256" key="7">
    <source>
        <dbReference type="SAM" id="Phobius"/>
    </source>
</evidence>
<feature type="transmembrane region" description="Helical" evidence="7">
    <location>
        <begin position="223"/>
        <end position="242"/>
    </location>
</feature>
<dbReference type="InterPro" id="IPR005282">
    <property type="entry name" value="LC_transporter"/>
</dbReference>
<evidence type="ECO:0000256" key="2">
    <source>
        <dbReference type="ARBA" id="ARBA00022448"/>
    </source>
</evidence>
<evidence type="ECO:0000313" key="9">
    <source>
        <dbReference type="Proteomes" id="UP001363151"/>
    </source>
</evidence>
<accession>A0ABR1GCA9</accession>
<evidence type="ECO:0000256" key="5">
    <source>
        <dbReference type="ARBA" id="ARBA00022989"/>
    </source>
</evidence>
<evidence type="ECO:0000256" key="3">
    <source>
        <dbReference type="ARBA" id="ARBA00022692"/>
    </source>
</evidence>
<keyword evidence="6 7" id="KW-0472">Membrane</keyword>
<comment type="caution">
    <text evidence="8">The sequence shown here is derived from an EMBL/GenBank/DDBJ whole genome shotgun (WGS) entry which is preliminary data.</text>
</comment>
<dbReference type="PANTHER" id="PTHR13131">
    <property type="entry name" value="CYSTINOSIN"/>
    <property type="match status" value="1"/>
</dbReference>
<dbReference type="PANTHER" id="PTHR13131:SF5">
    <property type="entry name" value="CYSTINOSIN"/>
    <property type="match status" value="1"/>
</dbReference>
<evidence type="ECO:0000256" key="6">
    <source>
        <dbReference type="ARBA" id="ARBA00023136"/>
    </source>
</evidence>
<dbReference type="Gene3D" id="1.20.1280.290">
    <property type="match status" value="1"/>
</dbReference>
<protein>
    <submittedName>
        <fullName evidence="8">Cystinosin localization protein</fullName>
    </submittedName>
</protein>
<dbReference type="NCBIfam" id="TIGR00951">
    <property type="entry name" value="2A43"/>
    <property type="match status" value="1"/>
</dbReference>
<feature type="transmembrane region" description="Helical" evidence="7">
    <location>
        <begin position="12"/>
        <end position="31"/>
    </location>
</feature>
<dbReference type="SMART" id="SM00679">
    <property type="entry name" value="CTNS"/>
    <property type="match status" value="2"/>
</dbReference>
<feature type="transmembrane region" description="Helical" evidence="7">
    <location>
        <begin position="151"/>
        <end position="169"/>
    </location>
</feature>
<keyword evidence="4" id="KW-0677">Repeat</keyword>
<dbReference type="InterPro" id="IPR006603">
    <property type="entry name" value="PQ-loop_rpt"/>
</dbReference>
<evidence type="ECO:0000256" key="1">
    <source>
        <dbReference type="ARBA" id="ARBA00004127"/>
    </source>
</evidence>